<gene>
    <name evidence="1" type="ORF">HYC85_031731</name>
</gene>
<sequence length="309" mass="35009">MVIAITPTSPYVGTIPVNYGGKPEMFLGTVFKDGIKECYLKERKLRSTSLMACVTFVTKRDIGPKIAVTNVKAKEDQTKQGKRQNGFATSLKIFQYGQNWCLLYAYIVIVNQQLVEHRVICITVSLDTFIVDIIPRLFQQYSTMLLDDYVSTILSNTLPLDACRSLSVSSSFHSTANFDIVWERLLPSDYEDIVSRSVTPLKFSSKKEIFVCLCDPILTDELCIGKINWVKIIHTLCKRTFHYMGLSANVLDLEVHLKSLGSIENGSPGLSPLLHLLVLRGKSPPCNWKYVKEFIVFALIEAKYYRMII</sequence>
<reference evidence="1 2" key="2">
    <citation type="submission" date="2020-07" db="EMBL/GenBank/DDBJ databases">
        <title>Genome assembly of wild tea tree DASZ reveals pedigree and selection history of tea varieties.</title>
        <authorList>
            <person name="Zhang W."/>
        </authorList>
    </citation>
    <scope>NUCLEOTIDE SEQUENCE [LARGE SCALE GENOMIC DNA]</scope>
    <source>
        <strain evidence="2">cv. G240</strain>
        <tissue evidence="1">Leaf</tissue>
    </source>
</reference>
<organism evidence="1 2">
    <name type="scientific">Camellia sinensis</name>
    <name type="common">Tea plant</name>
    <name type="synonym">Thea sinensis</name>
    <dbReference type="NCBI Taxonomy" id="4442"/>
    <lineage>
        <taxon>Eukaryota</taxon>
        <taxon>Viridiplantae</taxon>
        <taxon>Streptophyta</taxon>
        <taxon>Embryophyta</taxon>
        <taxon>Tracheophyta</taxon>
        <taxon>Spermatophyta</taxon>
        <taxon>Magnoliopsida</taxon>
        <taxon>eudicotyledons</taxon>
        <taxon>Gunneridae</taxon>
        <taxon>Pentapetalae</taxon>
        <taxon>asterids</taxon>
        <taxon>Ericales</taxon>
        <taxon>Theaceae</taxon>
        <taxon>Camellia</taxon>
    </lineage>
</organism>
<dbReference type="PANTHER" id="PTHR32278:SF15">
    <property type="entry name" value="F-BOX PROTEIN PP2-B13-RELATED"/>
    <property type="match status" value="1"/>
</dbReference>
<dbReference type="InterPro" id="IPR036047">
    <property type="entry name" value="F-box-like_dom_sf"/>
</dbReference>
<evidence type="ECO:0008006" key="3">
    <source>
        <dbReference type="Google" id="ProtNLM"/>
    </source>
</evidence>
<name>A0A7J7FT43_CAMSI</name>
<dbReference type="AlphaFoldDB" id="A0A7J7FT43"/>
<dbReference type="Proteomes" id="UP000593564">
    <property type="component" value="Unassembled WGS sequence"/>
</dbReference>
<dbReference type="PANTHER" id="PTHR32278">
    <property type="entry name" value="F-BOX DOMAIN-CONTAINING PROTEIN"/>
    <property type="match status" value="1"/>
</dbReference>
<comment type="caution">
    <text evidence="1">The sequence shown here is derived from an EMBL/GenBank/DDBJ whole genome shotgun (WGS) entry which is preliminary data.</text>
</comment>
<protein>
    <recommendedName>
        <fullName evidence="3">F-box domain-containing protein</fullName>
    </recommendedName>
</protein>
<proteinExistence type="predicted"/>
<evidence type="ECO:0000313" key="1">
    <source>
        <dbReference type="EMBL" id="KAF5930858.1"/>
    </source>
</evidence>
<dbReference type="EMBL" id="JACBKZ010000015">
    <property type="protein sequence ID" value="KAF5930858.1"/>
    <property type="molecule type" value="Genomic_DNA"/>
</dbReference>
<accession>A0A7J7FT43</accession>
<evidence type="ECO:0000313" key="2">
    <source>
        <dbReference type="Proteomes" id="UP000593564"/>
    </source>
</evidence>
<reference evidence="2" key="1">
    <citation type="journal article" date="2020" name="Nat. Commun.">
        <title>Genome assembly of wild tea tree DASZ reveals pedigree and selection history of tea varieties.</title>
        <authorList>
            <person name="Zhang W."/>
            <person name="Zhang Y."/>
            <person name="Qiu H."/>
            <person name="Guo Y."/>
            <person name="Wan H."/>
            <person name="Zhang X."/>
            <person name="Scossa F."/>
            <person name="Alseekh S."/>
            <person name="Zhang Q."/>
            <person name="Wang P."/>
            <person name="Xu L."/>
            <person name="Schmidt M.H."/>
            <person name="Jia X."/>
            <person name="Li D."/>
            <person name="Zhu A."/>
            <person name="Guo F."/>
            <person name="Chen W."/>
            <person name="Ni D."/>
            <person name="Usadel B."/>
            <person name="Fernie A.R."/>
            <person name="Wen W."/>
        </authorList>
    </citation>
    <scope>NUCLEOTIDE SEQUENCE [LARGE SCALE GENOMIC DNA]</scope>
    <source>
        <strain evidence="2">cv. G240</strain>
    </source>
</reference>
<keyword evidence="2" id="KW-1185">Reference proteome</keyword>
<dbReference type="SUPFAM" id="SSF81383">
    <property type="entry name" value="F-box domain"/>
    <property type="match status" value="1"/>
</dbReference>